<feature type="transmembrane region" description="Helical" evidence="1">
    <location>
        <begin position="266"/>
        <end position="287"/>
    </location>
</feature>
<feature type="transmembrane region" description="Helical" evidence="1">
    <location>
        <begin position="24"/>
        <end position="45"/>
    </location>
</feature>
<feature type="transmembrane region" description="Helical" evidence="1">
    <location>
        <begin position="119"/>
        <end position="143"/>
    </location>
</feature>
<keyword evidence="1" id="KW-1133">Transmembrane helix</keyword>
<feature type="transmembrane region" description="Helical" evidence="1">
    <location>
        <begin position="232"/>
        <end position="254"/>
    </location>
</feature>
<reference evidence="2 3" key="1">
    <citation type="submission" date="2018-08" db="EMBL/GenBank/DDBJ databases">
        <title>A genome reference for cultivated species of the human gut microbiota.</title>
        <authorList>
            <person name="Zou Y."/>
            <person name="Xue W."/>
            <person name="Luo G."/>
        </authorList>
    </citation>
    <scope>NUCLEOTIDE SEQUENCE [LARGE SCALE GENOMIC DNA]</scope>
    <source>
        <strain evidence="2 3">AF14-49</strain>
    </source>
</reference>
<evidence type="ECO:0000313" key="2">
    <source>
        <dbReference type="EMBL" id="RGV31038.1"/>
    </source>
</evidence>
<keyword evidence="1" id="KW-0472">Membrane</keyword>
<name>A0A412WUT6_9BACT</name>
<sequence length="1091" mass="127470">MVFMNLHHVLFEALYEIKLTRRNLLFNMFVFFALLTTISFTFISFSESDKIEFGKFYLPWFAQALPSSIPFMAAYYYNFVQVLMAFFMVSNDLRRLRLTTISALEARPQNNSDAIIGKFLGRVAIFSLVNVLIYSVMICYNLIYYPRVLNISYYFFYWITLNFPVLIYFLSLSILVSRFVNNQGISILILLFFCVGTTICGAGVMNNLFDPFARYIPNLFSDFVGHTQLKCFLLHQTIYLLMGICLLVLSILVYRRLPNNIHQVRNVLGFAMFPLILSIVLIAYYIGDFVHIERDKNEYRQFYLEYEHVLKNRVLSNEIRLRDLGKKGVAVESKMKIVNKNEEQIPVLLYLNPGLTVNGIKNGSVNLSFERKGPVILVNKQLAAGDTCDLVVNYEGIVDNDVCHLDRSVVPGYQRLNENRCGIYSFGTQPAYCVNNYKLFTPEVLWYPTCVPPTCFSFFRNMDFTYFSLVVIHDEQNTAISQGEIINEQIGITIFKHEHAISGISLCVGKYDKRVVMMDSIPVEIYYEPSHGYLLDSFRIDVDVLEEHLLNFKSKLEKRNMSSYIDTETKRLKYNYSTALKSDLEYPYSWLRFIETPLDFYPFPKPDAMDGERVQNGLIFLTEKLCNQHFIDGEYNPGLRKYGSEWHFKMLLDSNLTHGGCNIKSMLQNEFNYVSSVDYPMINEILINMLSRYSFGLMQSFEPMDEYRAMDYLSRYCLREAIHDLNLSSKELYFIIKKKGWELYSLICTRVSKDEFDDFLYDFFSKYRFMNVELKIFSKNLMEQCGVDLDHILPDLYNSSRLPVFKVDAECYQVGDLIDSWQANQYFLFKIYNMSDVPGVIMTRPGGFYLIPGHSCKEIVVNDTTSSSLSYRIEMPMSRNIPSVKRYRAKKVVYNELGLKEGIRDIDSMYFQDNSPDIIVDNVNERCKIIETKTWLQDVLEKYNVDIPFLSERKKNRNQWLIGFNTKFYGFPVQSAYYKEAGTGDKRVEWTIDITHPGKYELFFHNVDGTRHEKSLDDKTLYFSVYNGEDTFDLKINIDSESDEWVSLGKYDVFNCIKVVQYDKQELLSIFSFKGLNKVFVDAIKMKKIRR</sequence>
<proteinExistence type="predicted"/>
<evidence type="ECO:0008006" key="4">
    <source>
        <dbReference type="Google" id="ProtNLM"/>
    </source>
</evidence>
<feature type="transmembrane region" description="Helical" evidence="1">
    <location>
        <begin position="65"/>
        <end position="89"/>
    </location>
</feature>
<organism evidence="2 3">
    <name type="scientific">Butyricimonas virosa</name>
    <dbReference type="NCBI Taxonomy" id="544645"/>
    <lineage>
        <taxon>Bacteria</taxon>
        <taxon>Pseudomonadati</taxon>
        <taxon>Bacteroidota</taxon>
        <taxon>Bacteroidia</taxon>
        <taxon>Bacteroidales</taxon>
        <taxon>Odoribacteraceae</taxon>
        <taxon>Butyricimonas</taxon>
    </lineage>
</organism>
<dbReference type="EMBL" id="QRZA01000041">
    <property type="protein sequence ID" value="RGV31038.1"/>
    <property type="molecule type" value="Genomic_DNA"/>
</dbReference>
<comment type="caution">
    <text evidence="2">The sequence shown here is derived from an EMBL/GenBank/DDBJ whole genome shotgun (WGS) entry which is preliminary data.</text>
</comment>
<evidence type="ECO:0000256" key="1">
    <source>
        <dbReference type="SAM" id="Phobius"/>
    </source>
</evidence>
<feature type="transmembrane region" description="Helical" evidence="1">
    <location>
        <begin position="155"/>
        <end position="176"/>
    </location>
</feature>
<dbReference type="AlphaFoldDB" id="A0A412WUT6"/>
<protein>
    <recommendedName>
        <fullName evidence="4">Xanthan lyase</fullName>
    </recommendedName>
</protein>
<gene>
    <name evidence="2" type="ORF">DWW18_18985</name>
</gene>
<feature type="transmembrane region" description="Helical" evidence="1">
    <location>
        <begin position="188"/>
        <end position="209"/>
    </location>
</feature>
<evidence type="ECO:0000313" key="3">
    <source>
        <dbReference type="Proteomes" id="UP000283589"/>
    </source>
</evidence>
<dbReference type="Proteomes" id="UP000283589">
    <property type="component" value="Unassembled WGS sequence"/>
</dbReference>
<keyword evidence="1" id="KW-0812">Transmembrane</keyword>
<accession>A0A412WUT6</accession>